<dbReference type="STRING" id="1754192.A0A1Y1XQ40"/>
<feature type="region of interest" description="Disordered" evidence="3">
    <location>
        <begin position="386"/>
        <end position="470"/>
    </location>
</feature>
<comment type="similarity">
    <text evidence="1">Belongs to the SEN54 family.</text>
</comment>
<evidence type="ECO:0000256" key="3">
    <source>
        <dbReference type="SAM" id="MobiDB-lite"/>
    </source>
</evidence>
<keyword evidence="2" id="KW-0819">tRNA processing</keyword>
<protein>
    <recommendedName>
        <fullName evidence="4">tRNA-splicing endonuclease subunit Sen54 N-terminal domain-containing protein</fullName>
    </recommendedName>
</protein>
<name>A0A1Y1XQ40_9FUNG</name>
<gene>
    <name evidence="5" type="ORF">BCR32DRAFT_264013</name>
</gene>
<dbReference type="AlphaFoldDB" id="A0A1Y1XQ40"/>
<reference evidence="5 6" key="1">
    <citation type="submission" date="2016-08" db="EMBL/GenBank/DDBJ databases">
        <title>A Parts List for Fungal Cellulosomes Revealed by Comparative Genomics.</title>
        <authorList>
            <consortium name="DOE Joint Genome Institute"/>
            <person name="Haitjema C.H."/>
            <person name="Gilmore S.P."/>
            <person name="Henske J.K."/>
            <person name="Solomon K.V."/>
            <person name="De Groot R."/>
            <person name="Kuo A."/>
            <person name="Mondo S.J."/>
            <person name="Salamov A.A."/>
            <person name="Labutti K."/>
            <person name="Zhao Z."/>
            <person name="Chiniquy J."/>
            <person name="Barry K."/>
            <person name="Brewer H.M."/>
            <person name="Purvine S.O."/>
            <person name="Wright A.T."/>
            <person name="Boxma B."/>
            <person name="Van Alen T."/>
            <person name="Hackstein J.H."/>
            <person name="Baker S.E."/>
            <person name="Grigoriev I.V."/>
            <person name="O'Malley M.A."/>
        </authorList>
    </citation>
    <scope>NUCLEOTIDE SEQUENCE [LARGE SCALE GENOMIC DNA]</scope>
    <source>
        <strain evidence="5 6">S4</strain>
    </source>
</reference>
<dbReference type="EMBL" id="MCFG01000005">
    <property type="protein sequence ID" value="ORX87775.1"/>
    <property type="molecule type" value="Genomic_DNA"/>
</dbReference>
<evidence type="ECO:0000259" key="4">
    <source>
        <dbReference type="Pfam" id="PF12928"/>
    </source>
</evidence>
<sequence>MDDFEDIEQEQTDYSLYLNKKNVSYLPKVIKNQFNKAKNDVERQKNIQNSLEDLKNVISDSHVVSSRNLSKAKWDYSLNLAIVTVKHGNVFETMGKVINGQLTLFPEETLFLVEKGSLLLIEENDNGEEYPISIQQAYSIIFSIPSFTFEKYRVYSYLKRLGYIILEHENNLSTIKVEFKDDDKDKLKNIKDINIGSDDKYNKKSLNQKATDIINYFTDSMEQIEHSKLISSTPLKYLVGKSLNLFNKMFTVPLSLAFNLETNTKIEYFKNQKGKTFPLHNYYHNNTIEKVYSNISIISYYKPKTNNNNINNPINSNQNSQNNQSLVINYDIYKPNGQYTKKKKSLPNFYLIIQSCQDDFPHFKDLIKIINERNNKYNLYVQSLNVNNTNNNTNNSNSNTNNKSNNSNSNTNNKSNNSNSNTNNTINTNSNNNNNSNNTNNTNNSNNNNNNNNNKKNNNIKNNNNKNTKNMINKPEIKLAMVNSSNITFADIDNEYIRSLRK</sequence>
<dbReference type="InterPro" id="IPR024337">
    <property type="entry name" value="tRNA_splic_suSen54"/>
</dbReference>
<evidence type="ECO:0000256" key="2">
    <source>
        <dbReference type="ARBA" id="ARBA00022694"/>
    </source>
</evidence>
<dbReference type="OrthoDB" id="408683at2759"/>
<feature type="compositionally biased region" description="Low complexity" evidence="3">
    <location>
        <begin position="387"/>
        <end position="470"/>
    </location>
</feature>
<proteinExistence type="inferred from homology"/>
<dbReference type="PANTHER" id="PTHR21027:SF1">
    <property type="entry name" value="TRNA-SPLICING ENDONUCLEASE SUBUNIT SEN54"/>
    <property type="match status" value="1"/>
</dbReference>
<evidence type="ECO:0000313" key="6">
    <source>
        <dbReference type="Proteomes" id="UP000193944"/>
    </source>
</evidence>
<dbReference type="Proteomes" id="UP000193944">
    <property type="component" value="Unassembled WGS sequence"/>
</dbReference>
<accession>A0A1Y1XQ40</accession>
<dbReference type="InterPro" id="IPR024336">
    <property type="entry name" value="tRNA_splic_suSen54_N"/>
</dbReference>
<reference evidence="5 6" key="2">
    <citation type="submission" date="2016-08" db="EMBL/GenBank/DDBJ databases">
        <title>Pervasive Adenine N6-methylation of Active Genes in Fungi.</title>
        <authorList>
            <consortium name="DOE Joint Genome Institute"/>
            <person name="Mondo S.J."/>
            <person name="Dannebaum R.O."/>
            <person name="Kuo R.C."/>
            <person name="Labutti K."/>
            <person name="Haridas S."/>
            <person name="Kuo A."/>
            <person name="Salamov A."/>
            <person name="Ahrendt S.R."/>
            <person name="Lipzen A."/>
            <person name="Sullivan W."/>
            <person name="Andreopoulos W.B."/>
            <person name="Clum A."/>
            <person name="Lindquist E."/>
            <person name="Daum C."/>
            <person name="Ramamoorthy G.K."/>
            <person name="Gryganskyi A."/>
            <person name="Culley D."/>
            <person name="Magnuson J.K."/>
            <person name="James T.Y."/>
            <person name="O'Malley M.A."/>
            <person name="Stajich J.E."/>
            <person name="Spatafora J.W."/>
            <person name="Visel A."/>
            <person name="Grigoriev I.V."/>
        </authorList>
    </citation>
    <scope>NUCLEOTIDE SEQUENCE [LARGE SCALE GENOMIC DNA]</scope>
    <source>
        <strain evidence="5 6">S4</strain>
    </source>
</reference>
<dbReference type="GO" id="GO:0000379">
    <property type="term" value="P:tRNA-type intron splice site recognition and cleavage"/>
    <property type="evidence" value="ECO:0007669"/>
    <property type="project" value="TreeGrafter"/>
</dbReference>
<dbReference type="Pfam" id="PF12928">
    <property type="entry name" value="tRNA_int_end_N2"/>
    <property type="match status" value="1"/>
</dbReference>
<dbReference type="GO" id="GO:0000214">
    <property type="term" value="C:tRNA-intron endonuclease complex"/>
    <property type="evidence" value="ECO:0007669"/>
    <property type="project" value="TreeGrafter"/>
</dbReference>
<dbReference type="PANTHER" id="PTHR21027">
    <property type="entry name" value="TRNA-SPLICING ENDONUCLEASE SUBUNIT SEN54"/>
    <property type="match status" value="1"/>
</dbReference>
<keyword evidence="6" id="KW-1185">Reference proteome</keyword>
<feature type="domain" description="tRNA-splicing endonuclease subunit Sen54 N-terminal" evidence="4">
    <location>
        <begin position="56"/>
        <end position="120"/>
    </location>
</feature>
<evidence type="ECO:0000256" key="1">
    <source>
        <dbReference type="ARBA" id="ARBA00005736"/>
    </source>
</evidence>
<comment type="caution">
    <text evidence="5">The sequence shown here is derived from an EMBL/GenBank/DDBJ whole genome shotgun (WGS) entry which is preliminary data.</text>
</comment>
<organism evidence="5 6">
    <name type="scientific">Anaeromyces robustus</name>
    <dbReference type="NCBI Taxonomy" id="1754192"/>
    <lineage>
        <taxon>Eukaryota</taxon>
        <taxon>Fungi</taxon>
        <taxon>Fungi incertae sedis</taxon>
        <taxon>Chytridiomycota</taxon>
        <taxon>Chytridiomycota incertae sedis</taxon>
        <taxon>Neocallimastigomycetes</taxon>
        <taxon>Neocallimastigales</taxon>
        <taxon>Neocallimastigaceae</taxon>
        <taxon>Anaeromyces</taxon>
    </lineage>
</organism>
<evidence type="ECO:0000313" key="5">
    <source>
        <dbReference type="EMBL" id="ORX87775.1"/>
    </source>
</evidence>